<dbReference type="RefSeq" id="WP_353397102.1">
    <property type="nucleotide sequence ID" value="NZ_BAABWU010000002.1"/>
</dbReference>
<organism evidence="2 3">
    <name type="scientific">Pseudophaeobacter arcticus</name>
    <dbReference type="NCBI Taxonomy" id="385492"/>
    <lineage>
        <taxon>Bacteria</taxon>
        <taxon>Pseudomonadati</taxon>
        <taxon>Pseudomonadota</taxon>
        <taxon>Alphaproteobacteria</taxon>
        <taxon>Rhodobacterales</taxon>
        <taxon>Paracoccaceae</taxon>
        <taxon>Pseudophaeobacter</taxon>
    </lineage>
</organism>
<reference evidence="2 3" key="1">
    <citation type="submission" date="2024-04" db="EMBL/GenBank/DDBJ databases">
        <title>Draft genome sequence of Pseudophaeobacter arcticus NBRC 116598.</title>
        <authorList>
            <person name="Miyakawa T."/>
            <person name="Kusuya Y."/>
            <person name="Miura T."/>
        </authorList>
    </citation>
    <scope>NUCLEOTIDE SEQUENCE [LARGE SCALE GENOMIC DNA]</scope>
    <source>
        <strain evidence="2 3">SU-CL00105</strain>
    </source>
</reference>
<evidence type="ECO:0000313" key="2">
    <source>
        <dbReference type="EMBL" id="GAA6195238.1"/>
    </source>
</evidence>
<sequence>MIGYVTVGVSDMEKAKAFYCDLFADRGAKVIIDGGRIAMIGATPKEPMISVCVPYDKKDPQPGNGNMVAFAAKSKEEVSELYSKAISLGATCDGEPGQRIPDRFYGAYVRDPDGNKMTFYVFG</sequence>
<dbReference type="PANTHER" id="PTHR35006:SF2">
    <property type="entry name" value="GLYOXALASE FAMILY PROTEIN (AFU_ORTHOLOGUE AFUA_5G14830)"/>
    <property type="match status" value="1"/>
</dbReference>
<proteinExistence type="predicted"/>
<dbReference type="InterPro" id="IPR037523">
    <property type="entry name" value="VOC_core"/>
</dbReference>
<evidence type="ECO:0000313" key="3">
    <source>
        <dbReference type="Proteomes" id="UP001441944"/>
    </source>
</evidence>
<protein>
    <submittedName>
        <fullName evidence="2">VOC family protein</fullName>
    </submittedName>
</protein>
<comment type="caution">
    <text evidence="2">The sequence shown here is derived from an EMBL/GenBank/DDBJ whole genome shotgun (WGS) entry which is preliminary data.</text>
</comment>
<dbReference type="Gene3D" id="3.10.180.10">
    <property type="entry name" value="2,3-Dihydroxybiphenyl 1,2-Dioxygenase, domain 1"/>
    <property type="match status" value="1"/>
</dbReference>
<gene>
    <name evidence="2" type="ORF">NBRC116598_06820</name>
</gene>
<dbReference type="InterPro" id="IPR004360">
    <property type="entry name" value="Glyas_Fos-R_dOase_dom"/>
</dbReference>
<accession>A0ABQ0AH97</accession>
<name>A0ABQ0AH97_9RHOB</name>
<dbReference type="PANTHER" id="PTHR35006">
    <property type="entry name" value="GLYOXALASE FAMILY PROTEIN (AFU_ORTHOLOGUE AFUA_5G14830)"/>
    <property type="match status" value="1"/>
</dbReference>
<dbReference type="PROSITE" id="PS51819">
    <property type="entry name" value="VOC"/>
    <property type="match status" value="1"/>
</dbReference>
<feature type="domain" description="VOC" evidence="1">
    <location>
        <begin position="1"/>
        <end position="122"/>
    </location>
</feature>
<dbReference type="Proteomes" id="UP001441944">
    <property type="component" value="Unassembled WGS sequence"/>
</dbReference>
<dbReference type="SUPFAM" id="SSF54593">
    <property type="entry name" value="Glyoxalase/Bleomycin resistance protein/Dihydroxybiphenyl dioxygenase"/>
    <property type="match status" value="1"/>
</dbReference>
<dbReference type="InterPro" id="IPR029068">
    <property type="entry name" value="Glyas_Bleomycin-R_OHBP_Dase"/>
</dbReference>
<dbReference type="Pfam" id="PF00903">
    <property type="entry name" value="Glyoxalase"/>
    <property type="match status" value="1"/>
</dbReference>
<dbReference type="EMBL" id="BAABWU010000002">
    <property type="protein sequence ID" value="GAA6195238.1"/>
    <property type="molecule type" value="Genomic_DNA"/>
</dbReference>
<keyword evidence="3" id="KW-1185">Reference proteome</keyword>
<evidence type="ECO:0000259" key="1">
    <source>
        <dbReference type="PROSITE" id="PS51819"/>
    </source>
</evidence>
<dbReference type="CDD" id="cd07262">
    <property type="entry name" value="VOC_like"/>
    <property type="match status" value="1"/>
</dbReference>